<dbReference type="GO" id="GO:0005840">
    <property type="term" value="C:ribosome"/>
    <property type="evidence" value="ECO:0007669"/>
    <property type="project" value="UniProtKB-KW"/>
</dbReference>
<accession>A0A0B8QUM9</accession>
<reference evidence="2 3" key="1">
    <citation type="submission" date="2015-01" db="EMBL/GenBank/DDBJ databases">
        <title>Lactococcus lactis subsp.lactis JCM 5805 whole genome shotgun sequence.</title>
        <authorList>
            <person name="Fujii T."/>
            <person name="Tomita Y."/>
            <person name="Ikushima S."/>
            <person name="Fujiwara D."/>
        </authorList>
    </citation>
    <scope>NUCLEOTIDE SEQUENCE [LARGE SCALE GENOMIC DNA]</scope>
    <source>
        <strain evidence="2 3">JCM 5805</strain>
    </source>
</reference>
<dbReference type="PANTHER" id="PTHR43415:SF4">
    <property type="entry name" value="N-ACETYLTRANSFERASE DOMAIN-CONTAINING PROTEIN"/>
    <property type="match status" value="1"/>
</dbReference>
<evidence type="ECO:0000259" key="1">
    <source>
        <dbReference type="PROSITE" id="PS51186"/>
    </source>
</evidence>
<feature type="domain" description="N-acetyltransferase" evidence="1">
    <location>
        <begin position="18"/>
        <end position="182"/>
    </location>
</feature>
<name>A0A0B8QUM9_LACLL</name>
<dbReference type="PROSITE" id="PS51186">
    <property type="entry name" value="GNAT"/>
    <property type="match status" value="1"/>
</dbReference>
<dbReference type="AlphaFoldDB" id="A0A0B8QUM9"/>
<dbReference type="Proteomes" id="UP000031847">
    <property type="component" value="Unassembled WGS sequence"/>
</dbReference>
<dbReference type="InterPro" id="IPR016181">
    <property type="entry name" value="Acyl_CoA_acyltransferase"/>
</dbReference>
<dbReference type="PANTHER" id="PTHR43415">
    <property type="entry name" value="SPERMIDINE N(1)-ACETYLTRANSFERASE"/>
    <property type="match status" value="1"/>
</dbReference>
<protein>
    <submittedName>
        <fullName evidence="2">Acetyltransferases, including N-acetylases of ribosomal proteins</fullName>
    </submittedName>
</protein>
<dbReference type="Gene3D" id="3.40.630.30">
    <property type="match status" value="1"/>
</dbReference>
<evidence type="ECO:0000313" key="3">
    <source>
        <dbReference type="Proteomes" id="UP000031847"/>
    </source>
</evidence>
<dbReference type="SUPFAM" id="SSF55729">
    <property type="entry name" value="Acyl-CoA N-acyltransferases (Nat)"/>
    <property type="match status" value="1"/>
</dbReference>
<keyword evidence="2" id="KW-0687">Ribonucleoprotein</keyword>
<gene>
    <name evidence="2" type="ORF">JCM5805K_1848</name>
</gene>
<evidence type="ECO:0000313" key="2">
    <source>
        <dbReference type="EMBL" id="GAM80732.1"/>
    </source>
</evidence>
<keyword evidence="2" id="KW-0689">Ribosomal protein</keyword>
<comment type="caution">
    <text evidence="2">The sequence shown here is derived from an EMBL/GenBank/DDBJ whole genome shotgun (WGS) entry which is preliminary data.</text>
</comment>
<keyword evidence="2" id="KW-0808">Transferase</keyword>
<dbReference type="GO" id="GO:0016747">
    <property type="term" value="F:acyltransferase activity, transferring groups other than amino-acyl groups"/>
    <property type="evidence" value="ECO:0007669"/>
    <property type="project" value="InterPro"/>
</dbReference>
<dbReference type="EMBL" id="BBSI01000030">
    <property type="protein sequence ID" value="GAM80732.1"/>
    <property type="molecule type" value="Genomic_DNA"/>
</dbReference>
<sequence>MTMNDNLIEEGVEIRNGLIIKSIQKEDILELWQISYGPKSDLHWMSFNAPYFEEPILSWEEFSRKISLKINQPNVALIIFQNRIIGMLSAYWEDGKLQKWLEFGIVIYDSKLWGRGIGQDALSFWLKHLFETYPKIQHIGFTTWSGNQGMMRLGEKSGLKLEGQIRKVRYWQETWYDSIKYGILREELKK</sequence>
<proteinExistence type="predicted"/>
<organism evidence="2 3">
    <name type="scientific">Lactococcus lactis subsp. lactis</name>
    <name type="common">Streptococcus lactis</name>
    <dbReference type="NCBI Taxonomy" id="1360"/>
    <lineage>
        <taxon>Bacteria</taxon>
        <taxon>Bacillati</taxon>
        <taxon>Bacillota</taxon>
        <taxon>Bacilli</taxon>
        <taxon>Lactobacillales</taxon>
        <taxon>Streptococcaceae</taxon>
        <taxon>Lactococcus</taxon>
    </lineage>
</organism>
<dbReference type="InterPro" id="IPR000182">
    <property type="entry name" value="GNAT_dom"/>
</dbReference>
<dbReference type="Pfam" id="PF13302">
    <property type="entry name" value="Acetyltransf_3"/>
    <property type="match status" value="1"/>
</dbReference>